<name>A0AAV2MH27_KNICA</name>
<sequence>MCSVYGLTPAFGHAPFNMPRPLMTIKGNRRRFRQTGGFLRLCTDFRSLTLSSASVSTVLWLSDFSAVDVGREQDEEVRGQRGRAEVSLSLGKEAFSHGTPPLGRLLWDASSGTPPLGRLLWDSSSGTPPLYDRALLPLVADCGIALLFCWGKSAAALGVAPDPCGPCCGPWCGPCGPWCSAASLKSAALVMVPPSLELKTCDDITLLEAEPRRHRWAPDRPRGTNRPFWNQSTLRVRLHPEIRFLQLTHNVLR</sequence>
<keyword evidence="2" id="KW-1185">Reference proteome</keyword>
<gene>
    <name evidence="1" type="ORF">KC01_LOCUS39006</name>
</gene>
<accession>A0AAV2MH27</accession>
<protein>
    <submittedName>
        <fullName evidence="1">Uncharacterized protein</fullName>
    </submittedName>
</protein>
<dbReference type="EMBL" id="OZ035830">
    <property type="protein sequence ID" value="CAL1612707.1"/>
    <property type="molecule type" value="Genomic_DNA"/>
</dbReference>
<dbReference type="Proteomes" id="UP001497482">
    <property type="component" value="Chromosome 8"/>
</dbReference>
<evidence type="ECO:0000313" key="2">
    <source>
        <dbReference type="Proteomes" id="UP001497482"/>
    </source>
</evidence>
<dbReference type="AlphaFoldDB" id="A0AAV2MH27"/>
<reference evidence="1 2" key="1">
    <citation type="submission" date="2024-04" db="EMBL/GenBank/DDBJ databases">
        <authorList>
            <person name="Waldvogel A.-M."/>
            <person name="Schoenle A."/>
        </authorList>
    </citation>
    <scope>NUCLEOTIDE SEQUENCE [LARGE SCALE GENOMIC DNA]</scope>
</reference>
<evidence type="ECO:0000313" key="1">
    <source>
        <dbReference type="EMBL" id="CAL1612707.1"/>
    </source>
</evidence>
<organism evidence="1 2">
    <name type="scientific">Knipowitschia caucasica</name>
    <name type="common">Caucasian dwarf goby</name>
    <name type="synonym">Pomatoschistus caucasicus</name>
    <dbReference type="NCBI Taxonomy" id="637954"/>
    <lineage>
        <taxon>Eukaryota</taxon>
        <taxon>Metazoa</taxon>
        <taxon>Chordata</taxon>
        <taxon>Craniata</taxon>
        <taxon>Vertebrata</taxon>
        <taxon>Euteleostomi</taxon>
        <taxon>Actinopterygii</taxon>
        <taxon>Neopterygii</taxon>
        <taxon>Teleostei</taxon>
        <taxon>Neoteleostei</taxon>
        <taxon>Acanthomorphata</taxon>
        <taxon>Gobiaria</taxon>
        <taxon>Gobiiformes</taxon>
        <taxon>Gobioidei</taxon>
        <taxon>Gobiidae</taxon>
        <taxon>Gobiinae</taxon>
        <taxon>Knipowitschia</taxon>
    </lineage>
</organism>
<proteinExistence type="predicted"/>